<dbReference type="GO" id="GO:0046872">
    <property type="term" value="F:metal ion binding"/>
    <property type="evidence" value="ECO:0007669"/>
    <property type="project" value="InterPro"/>
</dbReference>
<dbReference type="STRING" id="253628.A0A0D1YFC2"/>
<evidence type="ECO:0000256" key="8">
    <source>
        <dbReference type="SAM" id="SignalP"/>
    </source>
</evidence>
<evidence type="ECO:0000256" key="4">
    <source>
        <dbReference type="ARBA" id="ARBA00012682"/>
    </source>
</evidence>
<evidence type="ECO:0000256" key="5">
    <source>
        <dbReference type="ARBA" id="ARBA00022525"/>
    </source>
</evidence>
<dbReference type="PANTHER" id="PTHR20910">
    <property type="entry name" value="AGAP001623-PA"/>
    <property type="match status" value="1"/>
</dbReference>
<evidence type="ECO:0000256" key="7">
    <source>
        <dbReference type="ARBA" id="ARBA00049204"/>
    </source>
</evidence>
<sequence>MRRLISITSCLNLVLLGPSNAWATDAPVVENNPQNVQYVAEFSKNGLIGRIVANTPSAAPGVAFDISITGNATFDSSDYLYHIHEQPVPADGNCSATLAHLDPYGRGETPPCNANDPASCQVGDLSGKHGTIPHLPGFSASYVDNYISLTPGTPAFMGNRSFVLHFSNKTRITCANFKLVDLPAASNVTDTASCSPTGCGSSTAASQTLASTVTGVFTTVSSTVHSATTASSTGGGLMASSDAQKMNPRIPGAIALGPLVFCVAAAVW</sequence>
<gene>
    <name evidence="9" type="ORF">PV09_08882</name>
</gene>
<keyword evidence="10" id="KW-1185">Reference proteome</keyword>
<protein>
    <recommendedName>
        <fullName evidence="4">superoxide dismutase</fullName>
        <ecNumber evidence="4">1.15.1.1</ecNumber>
    </recommendedName>
</protein>
<dbReference type="EMBL" id="KN847577">
    <property type="protein sequence ID" value="KIV99456.1"/>
    <property type="molecule type" value="Genomic_DNA"/>
</dbReference>
<dbReference type="Proteomes" id="UP000053259">
    <property type="component" value="Unassembled WGS sequence"/>
</dbReference>
<dbReference type="SUPFAM" id="SSF49329">
    <property type="entry name" value="Cu,Zn superoxide dismutase-like"/>
    <property type="match status" value="1"/>
</dbReference>
<feature type="chain" id="PRO_5002236923" description="superoxide dismutase" evidence="8">
    <location>
        <begin position="22"/>
        <end position="268"/>
    </location>
</feature>
<evidence type="ECO:0000256" key="6">
    <source>
        <dbReference type="ARBA" id="ARBA00022862"/>
    </source>
</evidence>
<dbReference type="FunFam" id="2.60.40.200:FF:000007">
    <property type="entry name" value="Cell surface Cu-only superoxide dismutase 5"/>
    <property type="match status" value="1"/>
</dbReference>
<comment type="subcellular location">
    <subcellularLocation>
        <location evidence="1">Cell envelope</location>
    </subcellularLocation>
    <subcellularLocation>
        <location evidence="2">Secreted</location>
    </subcellularLocation>
</comment>
<evidence type="ECO:0000256" key="3">
    <source>
        <dbReference type="ARBA" id="ARBA00010457"/>
    </source>
</evidence>
<dbReference type="HOGENOM" id="CLU_063073_0_0_1"/>
<dbReference type="GeneID" id="27316855"/>
<dbReference type="GO" id="GO:0005576">
    <property type="term" value="C:extracellular region"/>
    <property type="evidence" value="ECO:0007669"/>
    <property type="project" value="UniProtKB-SubCell"/>
</dbReference>
<dbReference type="VEuPathDB" id="FungiDB:PV09_08882"/>
<dbReference type="EC" id="1.15.1.1" evidence="4"/>
<keyword evidence="5" id="KW-0964">Secreted</keyword>
<evidence type="ECO:0000256" key="1">
    <source>
        <dbReference type="ARBA" id="ARBA00004196"/>
    </source>
</evidence>
<comment type="similarity">
    <text evidence="3">Belongs to the Cu-Zn superoxide dismutase family.</text>
</comment>
<feature type="signal peptide" evidence="8">
    <location>
        <begin position="1"/>
        <end position="21"/>
    </location>
</feature>
<dbReference type="InterPro" id="IPR036423">
    <property type="entry name" value="SOD-like_Cu/Zn_dom_sf"/>
</dbReference>
<dbReference type="InterPro" id="IPR053257">
    <property type="entry name" value="Cu-only_SOD"/>
</dbReference>
<keyword evidence="8" id="KW-0732">Signal</keyword>
<dbReference type="AlphaFoldDB" id="A0A0D1YFC2"/>
<evidence type="ECO:0000313" key="10">
    <source>
        <dbReference type="Proteomes" id="UP000053259"/>
    </source>
</evidence>
<organism evidence="9 10">
    <name type="scientific">Verruconis gallopava</name>
    <dbReference type="NCBI Taxonomy" id="253628"/>
    <lineage>
        <taxon>Eukaryota</taxon>
        <taxon>Fungi</taxon>
        <taxon>Dikarya</taxon>
        <taxon>Ascomycota</taxon>
        <taxon>Pezizomycotina</taxon>
        <taxon>Dothideomycetes</taxon>
        <taxon>Pleosporomycetidae</taxon>
        <taxon>Venturiales</taxon>
        <taxon>Sympoventuriaceae</taxon>
        <taxon>Verruconis</taxon>
    </lineage>
</organism>
<keyword evidence="6" id="KW-0049">Antioxidant</keyword>
<accession>A0A0D1YFC2</accession>
<dbReference type="GO" id="GO:0004784">
    <property type="term" value="F:superoxide dismutase activity"/>
    <property type="evidence" value="ECO:0007669"/>
    <property type="project" value="UniProtKB-EC"/>
</dbReference>
<dbReference type="InParanoid" id="A0A0D1YFC2"/>
<reference evidence="9 10" key="1">
    <citation type="submission" date="2015-01" db="EMBL/GenBank/DDBJ databases">
        <title>The Genome Sequence of Ochroconis gallopava CBS43764.</title>
        <authorList>
            <consortium name="The Broad Institute Genomics Platform"/>
            <person name="Cuomo C."/>
            <person name="de Hoog S."/>
            <person name="Gorbushina A."/>
            <person name="Stielow B."/>
            <person name="Teixiera M."/>
            <person name="Abouelleil A."/>
            <person name="Chapman S.B."/>
            <person name="Priest M."/>
            <person name="Young S.K."/>
            <person name="Wortman J."/>
            <person name="Nusbaum C."/>
            <person name="Birren B."/>
        </authorList>
    </citation>
    <scope>NUCLEOTIDE SEQUENCE [LARGE SCALE GENOMIC DNA]</scope>
    <source>
        <strain evidence="9 10">CBS 43764</strain>
    </source>
</reference>
<name>A0A0D1YFC2_9PEZI</name>
<evidence type="ECO:0000313" key="9">
    <source>
        <dbReference type="EMBL" id="KIV99456.1"/>
    </source>
</evidence>
<proteinExistence type="inferred from homology"/>
<dbReference type="PANTHER" id="PTHR20910:SF1">
    <property type="entry name" value="SUPEROXIDE DISMUTASE COPPER_ZINC BINDING DOMAIN-CONTAINING PROTEIN"/>
    <property type="match status" value="1"/>
</dbReference>
<evidence type="ECO:0000256" key="2">
    <source>
        <dbReference type="ARBA" id="ARBA00004613"/>
    </source>
</evidence>
<dbReference type="RefSeq" id="XP_016209326.1">
    <property type="nucleotide sequence ID" value="XM_016362851.1"/>
</dbReference>
<dbReference type="OrthoDB" id="159229at2759"/>
<comment type="catalytic activity">
    <reaction evidence="7">
        <text>2 superoxide + 2 H(+) = H2O2 + O2</text>
        <dbReference type="Rhea" id="RHEA:20696"/>
        <dbReference type="ChEBI" id="CHEBI:15378"/>
        <dbReference type="ChEBI" id="CHEBI:15379"/>
        <dbReference type="ChEBI" id="CHEBI:16240"/>
        <dbReference type="ChEBI" id="CHEBI:18421"/>
        <dbReference type="EC" id="1.15.1.1"/>
    </reaction>
</comment>
<dbReference type="Gene3D" id="2.60.40.200">
    <property type="entry name" value="Superoxide dismutase, copper/zinc binding domain"/>
    <property type="match status" value="1"/>
</dbReference>